<reference evidence="2" key="1">
    <citation type="submission" date="2015-06" db="EMBL/GenBank/DDBJ databases">
        <authorList>
            <person name="Bertelli C."/>
        </authorList>
    </citation>
    <scope>NUCLEOTIDE SEQUENCE [LARGE SCALE GENOMIC DNA]</scope>
    <source>
        <strain evidence="2">CRIB-30</strain>
    </source>
</reference>
<evidence type="ECO:0000313" key="2">
    <source>
        <dbReference type="Proteomes" id="UP000220251"/>
    </source>
</evidence>
<dbReference type="Proteomes" id="UP000220251">
    <property type="component" value="Unassembled WGS sequence"/>
</dbReference>
<dbReference type="OrthoDB" id="21566at2"/>
<accession>A0A0H5DNE5</accession>
<evidence type="ECO:0000313" key="1">
    <source>
        <dbReference type="EMBL" id="CRX37707.1"/>
    </source>
</evidence>
<dbReference type="AlphaFoldDB" id="A0A0H5DNE5"/>
<organism evidence="1 2">
    <name type="scientific">Estrella lausannensis</name>
    <dbReference type="NCBI Taxonomy" id="483423"/>
    <lineage>
        <taxon>Bacteria</taxon>
        <taxon>Pseudomonadati</taxon>
        <taxon>Chlamydiota</taxon>
        <taxon>Chlamydiia</taxon>
        <taxon>Parachlamydiales</taxon>
        <taxon>Candidatus Criblamydiaceae</taxon>
        <taxon>Estrella</taxon>
    </lineage>
</organism>
<dbReference type="EMBL" id="CWGJ01000006">
    <property type="protein sequence ID" value="CRX37707.1"/>
    <property type="molecule type" value="Genomic_DNA"/>
</dbReference>
<gene>
    <name evidence="1" type="ORF">ELAC_0346</name>
</gene>
<proteinExistence type="predicted"/>
<sequence>MWPKAYKDYPKDSPLKKEQVSAGKGIVGCEMHDVMGWGEDFHVEKKKKSLLLDLLNKWFGKGK</sequence>
<dbReference type="RefSeq" id="WP_098037567.1">
    <property type="nucleotide sequence ID" value="NZ_CWGJ01000006.1"/>
</dbReference>
<protein>
    <submittedName>
        <fullName evidence="1">Uncharacterized protein</fullName>
    </submittedName>
</protein>
<name>A0A0H5DNE5_9BACT</name>
<keyword evidence="2" id="KW-1185">Reference proteome</keyword>